<sequence length="1095" mass="128744">MSFKDGNILSLTLINFQTFKNTTINFSSSLNFILGPNGSGKSTISNALSFIFGGNPKTIGKAKQLKEYIRFGEDKCIIEAKIHFNNTTIRLSRTLTQTSNSYYIDKESVKKNEYDAFIAKLRININNLCQYLPQERVSEFSRMSPEELLVQTCISLDKKDIVENLQATKEMEQKLGEVSNKENVLSTEKSNIKSVVDNIYRDVEKIKEKESKMLRVEMMESKKVWLEYENMKADYKRLTNSLKMLKRSLKENEKEHEKIKSEIESIRKSPLNLEMIEKIKGFEEWDNKLKTKIKDIKEKKTQKAYQEVDIEHLIKRREKNREDANNLDGEIEAIEESLEKIKSEIKHKLLIFNILKSRDVEQDGCKKKKLESKEDVVNRVMGLFNGEVEIDKYLVEFNTAAFNEKEEKLFAMKRKRNNIQDLCTQKKTQFDQLEEKKKKINEEGEKRLELLKRYHFDTYKAVVWYRENKSLFEEEIIEPAFLSINITNEKFTAEIETFLSFILMTSFICKDPRDFEKFMKTLKDEQRLSINAVEEIKKIERCEYSSSQIKSFGFDGTLLDFIEARKETKDFLIAHGHFDSIPVTKKRIDEKKIFQSTDIKRFAMENKYVEIKRSRYNSNDYVVSSSAITARNFFSKKIDTSEIESQLSEIAMERERHSEELKAVYLEIEALEASFKAICEKKKEHDKNIGDIKTRVNLFNMKLNTLRQKRESRRNLRDSKEIDLKESEIRLAIERINQQIVGLKNSIITILRDEEYLQRVRECMLTYKDIKSEFKKLDFLESNFQIVDKSIKELIKQIEEHERVKNRLKVSIDEYSSKLKEINNKFSSKEVNKASKEINKASKEINKASNSTLDTINGTLPLDFSEQMKLLPNTVEELNSEIHREKTQLKFINVNEEAKAEYEDKKIQLDRITADLSKMLKNKKKYEEEVRRKRSFLIKAIKDLVEKINKEFENLFAQINCRGQLEFYHKEEENVRNWKLNILVKFREKENLEVLSSFRQSGGEKSVSTILYLLALQKIDKAPFRLVDEINQGMDKHNEKSILNILFEMCKTEDSTQFFIISPKLVEGLAYNESMKVIILFSDQPGAVKKAFTQK</sequence>
<dbReference type="EMBL" id="SBJO01000116">
    <property type="protein sequence ID" value="KAF9762967.1"/>
    <property type="molecule type" value="Genomic_DNA"/>
</dbReference>
<dbReference type="Gene3D" id="3.40.50.300">
    <property type="entry name" value="P-loop containing nucleotide triphosphate hydrolases"/>
    <property type="match status" value="2"/>
</dbReference>
<dbReference type="Pfam" id="PF13476">
    <property type="entry name" value="AAA_23"/>
    <property type="match status" value="1"/>
</dbReference>
<feature type="coiled-coil region" evidence="4">
    <location>
        <begin position="875"/>
        <end position="958"/>
    </location>
</feature>
<comment type="caution">
    <text evidence="6">The sequence shown here is derived from an EMBL/GenBank/DDBJ whole genome shotgun (WGS) entry which is preliminary data.</text>
</comment>
<feature type="coiled-coil region" evidence="4">
    <location>
        <begin position="791"/>
        <end position="851"/>
    </location>
</feature>
<feature type="coiled-coil region" evidence="4">
    <location>
        <begin position="228"/>
        <end position="269"/>
    </location>
</feature>
<dbReference type="GO" id="GO:0016887">
    <property type="term" value="F:ATP hydrolysis activity"/>
    <property type="evidence" value="ECO:0007669"/>
    <property type="project" value="InterPro"/>
</dbReference>
<evidence type="ECO:0000256" key="4">
    <source>
        <dbReference type="SAM" id="Coils"/>
    </source>
</evidence>
<dbReference type="GO" id="GO:0005634">
    <property type="term" value="C:nucleus"/>
    <property type="evidence" value="ECO:0007669"/>
    <property type="project" value="TreeGrafter"/>
</dbReference>
<feature type="domain" description="Rad50/SbcC-type AAA" evidence="5">
    <location>
        <begin position="10"/>
        <end position="267"/>
    </location>
</feature>
<dbReference type="PANTHER" id="PTHR45916">
    <property type="entry name" value="STRUCTURAL MAINTENANCE OF CHROMOSOMES PROTEIN 5"/>
    <property type="match status" value="1"/>
</dbReference>
<evidence type="ECO:0000313" key="6">
    <source>
        <dbReference type="EMBL" id="KAF9762967.1"/>
    </source>
</evidence>
<accession>A0A9P6GYM5</accession>
<feature type="coiled-coil region" evidence="4">
    <location>
        <begin position="416"/>
        <end position="453"/>
    </location>
</feature>
<keyword evidence="7" id="KW-1185">Reference proteome</keyword>
<dbReference type="Proteomes" id="UP000740883">
    <property type="component" value="Unassembled WGS sequence"/>
</dbReference>
<dbReference type="GO" id="GO:0000724">
    <property type="term" value="P:double-strand break repair via homologous recombination"/>
    <property type="evidence" value="ECO:0007669"/>
    <property type="project" value="TreeGrafter"/>
</dbReference>
<evidence type="ECO:0000256" key="2">
    <source>
        <dbReference type="ARBA" id="ARBA00018687"/>
    </source>
</evidence>
<evidence type="ECO:0000259" key="5">
    <source>
        <dbReference type="Pfam" id="PF13476"/>
    </source>
</evidence>
<protein>
    <recommendedName>
        <fullName evidence="2">Structural maintenance of chromosomes protein 5</fullName>
    </recommendedName>
</protein>
<dbReference type="SUPFAM" id="SSF52540">
    <property type="entry name" value="P-loop containing nucleoside triphosphate hydrolases"/>
    <property type="match status" value="1"/>
</dbReference>
<dbReference type="AlphaFoldDB" id="A0A9P6GYM5"/>
<gene>
    <name evidence="6" type="primary">Smc5</name>
    <name evidence="6" type="ORF">NGRA_1627</name>
</gene>
<keyword evidence="3 4" id="KW-0175">Coiled coil</keyword>
<reference evidence="6 7" key="1">
    <citation type="journal article" date="2020" name="Genome Biol. Evol.">
        <title>Comparative genomics of strictly vertically transmitted, feminizing microsporidia endosymbionts of amphipod crustaceans.</title>
        <authorList>
            <person name="Cormier A."/>
            <person name="Chebbi M.A."/>
            <person name="Giraud I."/>
            <person name="Wattier R."/>
            <person name="Teixeira M."/>
            <person name="Gilbert C."/>
            <person name="Rigaud T."/>
            <person name="Cordaux R."/>
        </authorList>
    </citation>
    <scope>NUCLEOTIDE SEQUENCE [LARGE SCALE GENOMIC DNA]</scope>
    <source>
        <strain evidence="6 7">Ou3-Ou53</strain>
    </source>
</reference>
<feature type="coiled-coil region" evidence="4">
    <location>
        <begin position="310"/>
        <end position="344"/>
    </location>
</feature>
<dbReference type="InterPro" id="IPR027417">
    <property type="entry name" value="P-loop_NTPase"/>
</dbReference>
<proteinExistence type="inferred from homology"/>
<name>A0A9P6GYM5_9MICR</name>
<comment type="similarity">
    <text evidence="1">Belongs to the SMC family. SMC5 subfamily.</text>
</comment>
<dbReference type="OrthoDB" id="10254973at2759"/>
<organism evidence="6 7">
    <name type="scientific">Nosema granulosis</name>
    <dbReference type="NCBI Taxonomy" id="83296"/>
    <lineage>
        <taxon>Eukaryota</taxon>
        <taxon>Fungi</taxon>
        <taxon>Fungi incertae sedis</taxon>
        <taxon>Microsporidia</taxon>
        <taxon>Nosematidae</taxon>
        <taxon>Nosema</taxon>
    </lineage>
</organism>
<dbReference type="PANTHER" id="PTHR45916:SF1">
    <property type="entry name" value="STRUCTURAL MAINTENANCE OF CHROMOSOMES PROTEIN 5"/>
    <property type="match status" value="1"/>
</dbReference>
<dbReference type="GO" id="GO:0030915">
    <property type="term" value="C:Smc5-Smc6 complex"/>
    <property type="evidence" value="ECO:0007669"/>
    <property type="project" value="TreeGrafter"/>
</dbReference>
<dbReference type="GO" id="GO:0003697">
    <property type="term" value="F:single-stranded DNA binding"/>
    <property type="evidence" value="ECO:0007669"/>
    <property type="project" value="TreeGrafter"/>
</dbReference>
<dbReference type="InterPro" id="IPR038729">
    <property type="entry name" value="Rad50/SbcC_AAA"/>
</dbReference>
<evidence type="ECO:0000256" key="3">
    <source>
        <dbReference type="ARBA" id="ARBA00023054"/>
    </source>
</evidence>
<evidence type="ECO:0000313" key="7">
    <source>
        <dbReference type="Proteomes" id="UP000740883"/>
    </source>
</evidence>
<evidence type="ECO:0000256" key="1">
    <source>
        <dbReference type="ARBA" id="ARBA00010171"/>
    </source>
</evidence>